<dbReference type="AlphaFoldDB" id="A0A4P6L9B8"/>
<feature type="transmembrane region" description="Helical" evidence="1">
    <location>
        <begin position="26"/>
        <end position="47"/>
    </location>
</feature>
<proteinExistence type="predicted"/>
<dbReference type="EMBL" id="CP035913">
    <property type="protein sequence ID" value="QBE67592.1"/>
    <property type="molecule type" value="Genomic_DNA"/>
</dbReference>
<accession>A0A4P6L9B8</accession>
<keyword evidence="1" id="KW-0472">Membrane</keyword>
<evidence type="ECO:0000313" key="3">
    <source>
        <dbReference type="Proteomes" id="UP000290637"/>
    </source>
</evidence>
<name>A0A4P6L9B8_9BURK</name>
<dbReference type="Proteomes" id="UP000290637">
    <property type="component" value="Chromosome"/>
</dbReference>
<keyword evidence="1" id="KW-0812">Transmembrane</keyword>
<dbReference type="OrthoDB" id="8527869at2"/>
<reference evidence="2 3" key="1">
    <citation type="submission" date="2019-02" db="EMBL/GenBank/DDBJ databases">
        <title>Draft Genome Sequences of Six Type Strains of the Genus Massilia.</title>
        <authorList>
            <person name="Miess H."/>
            <person name="Frediansyhah A."/>
            <person name="Gross H."/>
        </authorList>
    </citation>
    <scope>NUCLEOTIDE SEQUENCE [LARGE SCALE GENOMIC DNA]</scope>
    <source>
        <strain evidence="2 3">DSM 17473</strain>
    </source>
</reference>
<evidence type="ECO:0000313" key="2">
    <source>
        <dbReference type="EMBL" id="QBE67592.1"/>
    </source>
</evidence>
<organism evidence="2 3">
    <name type="scientific">Pseudoduganella lutea</name>
    <dbReference type="NCBI Taxonomy" id="321985"/>
    <lineage>
        <taxon>Bacteria</taxon>
        <taxon>Pseudomonadati</taxon>
        <taxon>Pseudomonadota</taxon>
        <taxon>Betaproteobacteria</taxon>
        <taxon>Burkholderiales</taxon>
        <taxon>Oxalobacteraceae</taxon>
        <taxon>Telluria group</taxon>
        <taxon>Pseudoduganella</taxon>
    </lineage>
</organism>
<dbReference type="KEGG" id="plue:EWM63_29975"/>
<sequence length="220" mass="25258">MHEFPRPGQADRARLPLPFWVRDFALIRPAVITFIVTAGISFTCVLASHLQLGQARRDEQAAHAQRDAARSRFLYAESEKQEIRAYQPLFVDLRRRRFVGMENRLDWVDAIRRISENRRLLPLAYEIDAQQPYKLESRLATGDYQLRGSRMTLHMDMLHELDLFYFLGDLRQHGVFTVEQCTMRRAASTEAGARPAVLSSDCTLNWLTLTPGPRTGGAAR</sequence>
<keyword evidence="3" id="KW-1185">Reference proteome</keyword>
<gene>
    <name evidence="2" type="ORF">EWM63_29975</name>
</gene>
<keyword evidence="1" id="KW-1133">Transmembrane helix</keyword>
<evidence type="ECO:0000256" key="1">
    <source>
        <dbReference type="SAM" id="Phobius"/>
    </source>
</evidence>
<protein>
    <submittedName>
        <fullName evidence="2">Uncharacterized protein</fullName>
    </submittedName>
</protein>